<dbReference type="GO" id="GO:0006145">
    <property type="term" value="P:purine nucleobase catabolic process"/>
    <property type="evidence" value="ECO:0007669"/>
    <property type="project" value="TreeGrafter"/>
</dbReference>
<keyword evidence="7 9" id="KW-0378">Hydrolase</keyword>
<organism evidence="11 12">
    <name type="scientific">Paenibacillus spiritus</name>
    <dbReference type="NCBI Taxonomy" id="2496557"/>
    <lineage>
        <taxon>Bacteria</taxon>
        <taxon>Bacillati</taxon>
        <taxon>Bacillota</taxon>
        <taxon>Bacilli</taxon>
        <taxon>Bacillales</taxon>
        <taxon>Paenibacillaceae</taxon>
        <taxon>Paenibacillus</taxon>
    </lineage>
</organism>
<evidence type="ECO:0000256" key="8">
    <source>
        <dbReference type="ARBA" id="ARBA00022833"/>
    </source>
</evidence>
<dbReference type="InterPro" id="IPR011059">
    <property type="entry name" value="Metal-dep_hydrolase_composite"/>
</dbReference>
<comment type="similarity">
    <text evidence="9">Belongs to the metallo-dependent hydrolases superfamily. Allantoinase family.</text>
</comment>
<dbReference type="UniPathway" id="UPA00395">
    <property type="reaction ID" value="UER00653"/>
</dbReference>
<dbReference type="NCBIfam" id="TIGR03178">
    <property type="entry name" value="allantoinase"/>
    <property type="match status" value="1"/>
</dbReference>
<feature type="binding site" evidence="9">
    <location>
        <position position="65"/>
    </location>
    <ligand>
        <name>Zn(2+)</name>
        <dbReference type="ChEBI" id="CHEBI:29105"/>
        <label>1</label>
    </ligand>
</feature>
<gene>
    <name evidence="9 11" type="primary">allB</name>
    <name evidence="11" type="ORF">F4V43_08500</name>
</gene>
<comment type="function">
    <text evidence="1">Catalyzes the reversible cyclization of carbamoyl aspartate to dihydroorotate.</text>
</comment>
<sequence>MKKRFDWVITGGLAVLPGGVRRLDIGTKDGIIAALEETLDPQEAENRLDAEGQYVFPGVIDAHVHFNEPSFGHWEGFSSGSAALAAGGCTTYADMPLNGNPPTVNLEALRLKNRLAEGNSAVDYMLWGGLVPGNLEELERLAEAGVAGFKAFISNPGGEGEGRFREVDDDTLYRGMETIASFGGLLALHAESEALTKTLSDAAVRAGRTGPLDFAASRPPEAELEAVARALLYSERTGCRLHFVHISTAAALELIGEAKRRGVDVTAETCPHYLILSEQDLLRLGPLAKCAPPLRSGEEQEKLWQALKDGLIDFIASDHSPCPPEMKLDPSLGFFEAWGGISGAQSSLELMFHEGVNRRKLPAALIASLLAEGPARRFGLSDRKGRIAVGLEADLAILDPGASYTLQPEHLLYRHKISPYVGMELSCRVTATLLRGQPVYTAADGLLRPGGGRRVRAGRGLRV</sequence>
<evidence type="ECO:0000256" key="1">
    <source>
        <dbReference type="ARBA" id="ARBA00002368"/>
    </source>
</evidence>
<comment type="function">
    <text evidence="9">Catalyzes the conversion of allantoin (5-ureidohydantoin) to allantoic acid by hydrolytic cleavage of the five-member hydantoin ring.</text>
</comment>
<dbReference type="PROSITE" id="PS00482">
    <property type="entry name" value="DIHYDROOROTASE_1"/>
    <property type="match status" value="1"/>
</dbReference>
<evidence type="ECO:0000256" key="2">
    <source>
        <dbReference type="ARBA" id="ARBA00008829"/>
    </source>
</evidence>
<comment type="similarity">
    <text evidence="3">Belongs to the metallo-dependent hydrolases superfamily. DHOase family. Class I DHOase subfamily.</text>
</comment>
<comment type="cofactor">
    <cofactor evidence="9">
        <name>Zn(2+)</name>
        <dbReference type="ChEBI" id="CHEBI:29105"/>
    </cofactor>
    <text evidence="9">Binds 2 Zn(2+) ions per subunit.</text>
</comment>
<feature type="binding site" evidence="9">
    <location>
        <position position="189"/>
    </location>
    <ligand>
        <name>Zn(2+)</name>
        <dbReference type="ChEBI" id="CHEBI:29105"/>
        <label>2</label>
    </ligand>
</feature>
<comment type="PTM">
    <text evidence="9">Carboxylation allows a single lysine to coordinate two zinc ions.</text>
</comment>
<comment type="caution">
    <text evidence="11">The sequence shown here is derived from an EMBL/GenBank/DDBJ whole genome shotgun (WGS) entry which is preliminary data.</text>
</comment>
<dbReference type="GO" id="GO:0005737">
    <property type="term" value="C:cytoplasm"/>
    <property type="evidence" value="ECO:0007669"/>
    <property type="project" value="TreeGrafter"/>
</dbReference>
<evidence type="ECO:0000313" key="12">
    <source>
        <dbReference type="Proteomes" id="UP000367750"/>
    </source>
</evidence>
<comment type="pathway">
    <text evidence="9">Nitrogen metabolism; (S)-allantoin degradation; allantoate from (S)-allantoin: step 1/1.</text>
</comment>
<proteinExistence type="inferred from homology"/>
<evidence type="ECO:0000256" key="7">
    <source>
        <dbReference type="ARBA" id="ARBA00022801"/>
    </source>
</evidence>
<dbReference type="GO" id="GO:0050897">
    <property type="term" value="F:cobalt ion binding"/>
    <property type="evidence" value="ECO:0007669"/>
    <property type="project" value="InterPro"/>
</dbReference>
<evidence type="ECO:0000256" key="9">
    <source>
        <dbReference type="HAMAP-Rule" id="MF_01645"/>
    </source>
</evidence>
<dbReference type="GO" id="GO:0008270">
    <property type="term" value="F:zinc ion binding"/>
    <property type="evidence" value="ECO:0007669"/>
    <property type="project" value="InterPro"/>
</dbReference>
<dbReference type="RefSeq" id="WP_150457812.1">
    <property type="nucleotide sequence ID" value="NZ_VYKK01000008.1"/>
</dbReference>
<keyword evidence="6 9" id="KW-0479">Metal-binding</keyword>
<dbReference type="EMBL" id="VYKK01000008">
    <property type="protein sequence ID" value="KAA9005499.1"/>
    <property type="molecule type" value="Genomic_DNA"/>
</dbReference>
<keyword evidence="12" id="KW-1185">Reference proteome</keyword>
<dbReference type="HAMAP" id="MF_01645">
    <property type="entry name" value="Hydantoinase"/>
    <property type="match status" value="1"/>
</dbReference>
<feature type="domain" description="Amidohydrolase-related" evidence="10">
    <location>
        <begin position="54"/>
        <end position="439"/>
    </location>
</feature>
<dbReference type="Pfam" id="PF01979">
    <property type="entry name" value="Amidohydro_1"/>
    <property type="match status" value="1"/>
</dbReference>
<feature type="modified residue" description="N6-carboxylysine" evidence="9">
    <location>
        <position position="150"/>
    </location>
</feature>
<evidence type="ECO:0000256" key="6">
    <source>
        <dbReference type="ARBA" id="ARBA00022723"/>
    </source>
</evidence>
<comment type="catalytic activity">
    <reaction evidence="9">
        <text>(S)-allantoin + H2O = allantoate + H(+)</text>
        <dbReference type="Rhea" id="RHEA:17029"/>
        <dbReference type="ChEBI" id="CHEBI:15377"/>
        <dbReference type="ChEBI" id="CHEBI:15378"/>
        <dbReference type="ChEBI" id="CHEBI:15678"/>
        <dbReference type="ChEBI" id="CHEBI:17536"/>
        <dbReference type="EC" id="3.5.2.5"/>
    </reaction>
</comment>
<dbReference type="OrthoDB" id="9765462at2"/>
<dbReference type="SUPFAM" id="SSF51556">
    <property type="entry name" value="Metallo-dependent hydrolases"/>
    <property type="match status" value="1"/>
</dbReference>
<feature type="binding site" description="via carbamate group" evidence="9">
    <location>
        <position position="150"/>
    </location>
    <ligand>
        <name>Zn(2+)</name>
        <dbReference type="ChEBI" id="CHEBI:29105"/>
        <label>2</label>
    </ligand>
</feature>
<protein>
    <recommendedName>
        <fullName evidence="9">Allantoinase</fullName>
        <ecNumber evidence="9">3.5.2.5</ecNumber>
    </recommendedName>
    <alternativeName>
        <fullName evidence="9">Allantoin-utilizing enzyme</fullName>
    </alternativeName>
</protein>
<feature type="binding site" description="via carbamate group" evidence="9">
    <location>
        <position position="150"/>
    </location>
    <ligand>
        <name>Zn(2+)</name>
        <dbReference type="ChEBI" id="CHEBI:29105"/>
        <label>1</label>
    </ligand>
</feature>
<dbReference type="SUPFAM" id="SSF51338">
    <property type="entry name" value="Composite domain of metallo-dependent hydrolases"/>
    <property type="match status" value="1"/>
</dbReference>
<dbReference type="InterPro" id="IPR032466">
    <property type="entry name" value="Metal_Hydrolase"/>
</dbReference>
<feature type="binding site" evidence="9">
    <location>
        <position position="63"/>
    </location>
    <ligand>
        <name>Zn(2+)</name>
        <dbReference type="ChEBI" id="CHEBI:29105"/>
        <label>1</label>
    </ligand>
</feature>
<comment type="subunit">
    <text evidence="4 9">Homotetramer.</text>
</comment>
<dbReference type="Gene3D" id="2.30.40.10">
    <property type="entry name" value="Urease, subunit C, domain 1"/>
    <property type="match status" value="1"/>
</dbReference>
<dbReference type="EC" id="3.5.2.5" evidence="9"/>
<keyword evidence="5 9" id="KW-0659">Purine metabolism</keyword>
<reference evidence="11 12" key="1">
    <citation type="submission" date="2019-09" db="EMBL/GenBank/DDBJ databases">
        <title>Bacillus ochoae sp. nov., Paenibacillus whitsoniae sp. nov., Paenibacillus spiritus sp. nov. Isolated from the Mars Exploration Rover during spacecraft assembly.</title>
        <authorList>
            <person name="Seuylemezian A."/>
            <person name="Vaishampayan P."/>
        </authorList>
    </citation>
    <scope>NUCLEOTIDE SEQUENCE [LARGE SCALE GENOMIC DNA]</scope>
    <source>
        <strain evidence="11 12">MER_111</strain>
    </source>
</reference>
<dbReference type="Gene3D" id="3.20.20.140">
    <property type="entry name" value="Metal-dependent hydrolases"/>
    <property type="match status" value="1"/>
</dbReference>
<dbReference type="AlphaFoldDB" id="A0A5J5GBI6"/>
<dbReference type="GO" id="GO:0000256">
    <property type="term" value="P:allantoin catabolic process"/>
    <property type="evidence" value="ECO:0007669"/>
    <property type="project" value="UniProtKB-UniRule"/>
</dbReference>
<evidence type="ECO:0000256" key="4">
    <source>
        <dbReference type="ARBA" id="ARBA00011881"/>
    </source>
</evidence>
<dbReference type="InterPro" id="IPR002195">
    <property type="entry name" value="Dihydroorotase_CS"/>
</dbReference>
<dbReference type="InterPro" id="IPR050138">
    <property type="entry name" value="DHOase/Allantoinase_Hydrolase"/>
</dbReference>
<accession>A0A5J5GBI6</accession>
<evidence type="ECO:0000256" key="3">
    <source>
        <dbReference type="ARBA" id="ARBA00010286"/>
    </source>
</evidence>
<dbReference type="InterPro" id="IPR006680">
    <property type="entry name" value="Amidohydro-rel"/>
</dbReference>
<feature type="binding site" evidence="9">
    <location>
        <position position="318"/>
    </location>
    <ligand>
        <name>Zn(2+)</name>
        <dbReference type="ChEBI" id="CHEBI:29105"/>
        <label>1</label>
    </ligand>
</feature>
<evidence type="ECO:0000259" key="10">
    <source>
        <dbReference type="Pfam" id="PF01979"/>
    </source>
</evidence>
<dbReference type="FunFam" id="3.20.20.140:FF:000174">
    <property type="entry name" value="Dihydropyrimidinase-related protein 2"/>
    <property type="match status" value="1"/>
</dbReference>
<feature type="binding site" evidence="9">
    <location>
        <position position="245"/>
    </location>
    <ligand>
        <name>Zn(2+)</name>
        <dbReference type="ChEBI" id="CHEBI:29105"/>
        <label>2</label>
    </ligand>
</feature>
<evidence type="ECO:0000256" key="5">
    <source>
        <dbReference type="ARBA" id="ARBA00022631"/>
    </source>
</evidence>
<dbReference type="InterPro" id="IPR047604">
    <property type="entry name" value="Allantoinase_bact"/>
</dbReference>
<dbReference type="GO" id="GO:0004038">
    <property type="term" value="F:allantoinase activity"/>
    <property type="evidence" value="ECO:0007669"/>
    <property type="project" value="UniProtKB-UniRule"/>
</dbReference>
<dbReference type="PANTHER" id="PTHR43668">
    <property type="entry name" value="ALLANTOINASE"/>
    <property type="match status" value="1"/>
</dbReference>
<dbReference type="InterPro" id="IPR017593">
    <property type="entry name" value="Allantoinase"/>
</dbReference>
<dbReference type="PANTHER" id="PTHR43668:SF4">
    <property type="entry name" value="ALLANTOINASE"/>
    <property type="match status" value="1"/>
</dbReference>
<name>A0A5J5GBI6_9BACL</name>
<evidence type="ECO:0000313" key="11">
    <source>
        <dbReference type="EMBL" id="KAA9005499.1"/>
    </source>
</evidence>
<comment type="similarity">
    <text evidence="2">Belongs to the metallo-dependent hydrolases superfamily. Hydantoinase/dihydropyrimidinase family.</text>
</comment>
<dbReference type="Proteomes" id="UP000367750">
    <property type="component" value="Unassembled WGS sequence"/>
</dbReference>
<keyword evidence="8 9" id="KW-0862">Zinc</keyword>